<evidence type="ECO:0000313" key="10">
    <source>
        <dbReference type="EMBL" id="PWE55895.1"/>
    </source>
</evidence>
<proteinExistence type="predicted"/>
<protein>
    <recommendedName>
        <fullName evidence="9">Pycsar effector protein domain-containing protein</fullName>
    </recommendedName>
</protein>
<keyword evidence="5 8" id="KW-1133">Transmembrane helix</keyword>
<sequence length="164" mass="18522">MDFEKHKEYFDHIRKINDIFYDQIKISDQKAAYIFTFMLAFLVSSSEGRGVFTMERYVNGSLPGIIASALLASASVFSIICAICVVLPRKSTKTSSLFWGAWGQHRIEFLQAARMNDAHYLFNEYVSNVDTLSEIARAKYGFAGYAFRGLVVTVLAYVFLLVAV</sequence>
<evidence type="ECO:0000313" key="11">
    <source>
        <dbReference type="Proteomes" id="UP000245252"/>
    </source>
</evidence>
<dbReference type="OrthoDB" id="7348949at2"/>
<keyword evidence="7 8" id="KW-0472">Membrane</keyword>
<dbReference type="EMBL" id="QFBC01000005">
    <property type="protein sequence ID" value="PWE55895.1"/>
    <property type="molecule type" value="Genomic_DNA"/>
</dbReference>
<evidence type="ECO:0000256" key="2">
    <source>
        <dbReference type="ARBA" id="ARBA00022475"/>
    </source>
</evidence>
<feature type="transmembrane region" description="Helical" evidence="8">
    <location>
        <begin position="31"/>
        <end position="52"/>
    </location>
</feature>
<gene>
    <name evidence="10" type="ORF">DEM27_13910</name>
</gene>
<evidence type="ECO:0000256" key="7">
    <source>
        <dbReference type="ARBA" id="ARBA00023136"/>
    </source>
</evidence>
<feature type="transmembrane region" description="Helical" evidence="8">
    <location>
        <begin position="145"/>
        <end position="163"/>
    </location>
</feature>
<dbReference type="AlphaFoldDB" id="A0A2U2DRE9"/>
<dbReference type="GO" id="GO:0005886">
    <property type="term" value="C:plasma membrane"/>
    <property type="evidence" value="ECO:0007669"/>
    <property type="project" value="UniProtKB-SubCell"/>
</dbReference>
<accession>A0A2U2DRE9</accession>
<evidence type="ECO:0000256" key="5">
    <source>
        <dbReference type="ARBA" id="ARBA00022989"/>
    </source>
</evidence>
<evidence type="ECO:0000256" key="8">
    <source>
        <dbReference type="SAM" id="Phobius"/>
    </source>
</evidence>
<keyword evidence="2" id="KW-1003">Cell membrane</keyword>
<evidence type="ECO:0000256" key="6">
    <source>
        <dbReference type="ARBA" id="ARBA00023118"/>
    </source>
</evidence>
<keyword evidence="4" id="KW-0547">Nucleotide-binding</keyword>
<evidence type="ECO:0000259" key="9">
    <source>
        <dbReference type="Pfam" id="PF18967"/>
    </source>
</evidence>
<dbReference type="Pfam" id="PF18967">
    <property type="entry name" value="PycTM"/>
    <property type="match status" value="1"/>
</dbReference>
<evidence type="ECO:0000256" key="4">
    <source>
        <dbReference type="ARBA" id="ARBA00022741"/>
    </source>
</evidence>
<organism evidence="10 11">
    <name type="scientific">Metarhizobium album</name>
    <dbReference type="NCBI Taxonomy" id="2182425"/>
    <lineage>
        <taxon>Bacteria</taxon>
        <taxon>Pseudomonadati</taxon>
        <taxon>Pseudomonadota</taxon>
        <taxon>Alphaproteobacteria</taxon>
        <taxon>Hyphomicrobiales</taxon>
        <taxon>Rhizobiaceae</taxon>
        <taxon>Metarhizobium</taxon>
    </lineage>
</organism>
<keyword evidence="3 8" id="KW-0812">Transmembrane</keyword>
<feature type="domain" description="Pycsar effector protein" evidence="9">
    <location>
        <begin position="13"/>
        <end position="162"/>
    </location>
</feature>
<feature type="transmembrane region" description="Helical" evidence="8">
    <location>
        <begin position="64"/>
        <end position="87"/>
    </location>
</feature>
<name>A0A2U2DRE9_9HYPH</name>
<comment type="subcellular location">
    <subcellularLocation>
        <location evidence="1">Cell membrane</location>
    </subcellularLocation>
</comment>
<reference evidence="10 11" key="1">
    <citation type="submission" date="2018-05" db="EMBL/GenBank/DDBJ databases">
        <title>The draft genome of strain NS-104.</title>
        <authorList>
            <person name="Hang P."/>
            <person name="Jiang J."/>
        </authorList>
    </citation>
    <scope>NUCLEOTIDE SEQUENCE [LARGE SCALE GENOMIC DNA]</scope>
    <source>
        <strain evidence="10 11">NS-104</strain>
    </source>
</reference>
<evidence type="ECO:0000256" key="1">
    <source>
        <dbReference type="ARBA" id="ARBA00004236"/>
    </source>
</evidence>
<dbReference type="Proteomes" id="UP000245252">
    <property type="component" value="Unassembled WGS sequence"/>
</dbReference>
<dbReference type="GO" id="GO:0000166">
    <property type="term" value="F:nucleotide binding"/>
    <property type="evidence" value="ECO:0007669"/>
    <property type="project" value="UniProtKB-KW"/>
</dbReference>
<dbReference type="InterPro" id="IPR043760">
    <property type="entry name" value="PycTM_dom"/>
</dbReference>
<evidence type="ECO:0000256" key="3">
    <source>
        <dbReference type="ARBA" id="ARBA00022692"/>
    </source>
</evidence>
<keyword evidence="11" id="KW-1185">Reference proteome</keyword>
<dbReference type="GO" id="GO:0051607">
    <property type="term" value="P:defense response to virus"/>
    <property type="evidence" value="ECO:0007669"/>
    <property type="project" value="UniProtKB-KW"/>
</dbReference>
<keyword evidence="6" id="KW-0051">Antiviral defense</keyword>
<comment type="caution">
    <text evidence="10">The sequence shown here is derived from an EMBL/GenBank/DDBJ whole genome shotgun (WGS) entry which is preliminary data.</text>
</comment>